<dbReference type="VEuPathDB" id="FungiDB:PSTT_15934"/>
<name>A0A2S4UFE9_9BASI</name>
<protein>
    <submittedName>
        <fullName evidence="2">Uncharacterized protein</fullName>
    </submittedName>
</protein>
<reference evidence="2" key="1">
    <citation type="submission" date="2017-12" db="EMBL/GenBank/DDBJ databases">
        <title>Gene loss provides genomic basis for host adaptation in cereal stripe rust fungi.</title>
        <authorList>
            <person name="Xia C."/>
        </authorList>
    </citation>
    <scope>NUCLEOTIDE SEQUENCE [LARGE SCALE GENOMIC DNA]</scope>
    <source>
        <strain evidence="2">93-210</strain>
    </source>
</reference>
<gene>
    <name evidence="2" type="ORF">PSTT_15934</name>
</gene>
<dbReference type="VEuPathDB" id="FungiDB:PSHT_03228"/>
<dbReference type="AlphaFoldDB" id="A0A2S4UFE9"/>
<feature type="compositionally biased region" description="Polar residues" evidence="1">
    <location>
        <begin position="72"/>
        <end position="82"/>
    </location>
</feature>
<keyword evidence="3" id="KW-1185">Reference proteome</keyword>
<evidence type="ECO:0000313" key="2">
    <source>
        <dbReference type="EMBL" id="POV95921.1"/>
    </source>
</evidence>
<accession>A0A2S4UFE9</accession>
<evidence type="ECO:0000256" key="1">
    <source>
        <dbReference type="SAM" id="MobiDB-lite"/>
    </source>
</evidence>
<feature type="region of interest" description="Disordered" evidence="1">
    <location>
        <begin position="31"/>
        <end position="84"/>
    </location>
</feature>
<organism evidence="2 3">
    <name type="scientific">Puccinia striiformis</name>
    <dbReference type="NCBI Taxonomy" id="27350"/>
    <lineage>
        <taxon>Eukaryota</taxon>
        <taxon>Fungi</taxon>
        <taxon>Dikarya</taxon>
        <taxon>Basidiomycota</taxon>
        <taxon>Pucciniomycotina</taxon>
        <taxon>Pucciniomycetes</taxon>
        <taxon>Pucciniales</taxon>
        <taxon>Pucciniaceae</taxon>
        <taxon>Puccinia</taxon>
    </lineage>
</organism>
<feature type="compositionally biased region" description="Polar residues" evidence="1">
    <location>
        <begin position="31"/>
        <end position="57"/>
    </location>
</feature>
<dbReference type="Proteomes" id="UP000239156">
    <property type="component" value="Unassembled WGS sequence"/>
</dbReference>
<proteinExistence type="predicted"/>
<dbReference type="EMBL" id="PKSL01000320">
    <property type="protein sequence ID" value="POV95921.1"/>
    <property type="molecule type" value="Genomic_DNA"/>
</dbReference>
<comment type="caution">
    <text evidence="2">The sequence shown here is derived from an EMBL/GenBank/DDBJ whole genome shotgun (WGS) entry which is preliminary data.</text>
</comment>
<evidence type="ECO:0000313" key="3">
    <source>
        <dbReference type="Proteomes" id="UP000239156"/>
    </source>
</evidence>
<sequence>MTGNSFRFQRPIEDECPRLMRPLERFVASVPVQTSSTLSKQPKPSFSSLNSVGNSPQPSHPSPIEMPLSPYKQISSGQTLPLTDQPDYEEQLCHTDWSSSINQLASTAQPLSTVQLSSSDQPYLTVQFSSSNQSVSANQPISAHQPYSTVQFSLSNQSVSANQPVSAHQPASADQSVSADQPVAANQFVSANQPVTTYQSVSADQLASANQPVSANQTLLIGSHTVAQPTQQEQVLISSFNTVFLNNPSRQGEPETLNLTVSETCAVTDNTKSQASEKPAVAESCDLLSSVDSGLPIT</sequence>